<reference evidence="2 3" key="1">
    <citation type="journal article" date="2016" name="Nat. Commun.">
        <title>Thousands of microbial genomes shed light on interconnected biogeochemical processes in an aquifer system.</title>
        <authorList>
            <person name="Anantharaman K."/>
            <person name="Brown C.T."/>
            <person name="Hug L.A."/>
            <person name="Sharon I."/>
            <person name="Castelle C.J."/>
            <person name="Probst A.J."/>
            <person name="Thomas B.C."/>
            <person name="Singh A."/>
            <person name="Wilkins M.J."/>
            <person name="Karaoz U."/>
            <person name="Brodie E.L."/>
            <person name="Williams K.H."/>
            <person name="Hubbard S.S."/>
            <person name="Banfield J.F."/>
        </authorList>
    </citation>
    <scope>NUCLEOTIDE SEQUENCE [LARGE SCALE GENOMIC DNA]</scope>
</reference>
<dbReference type="Pfam" id="PF20803">
    <property type="entry name" value="PaaX_M"/>
    <property type="match status" value="1"/>
</dbReference>
<dbReference type="Gene3D" id="3.30.70.2650">
    <property type="match status" value="1"/>
</dbReference>
<dbReference type="Proteomes" id="UP000178042">
    <property type="component" value="Unassembled WGS sequence"/>
</dbReference>
<accession>A0A1F6DG75</accession>
<sequence>MKRGSGRKWGRKNRLGPIERDILDELTFGDFLYSTLLSARSNKRFYKLARERATYRYRRKLAIERLKECEYIQERSERLSITGAGRSALGTAVEANRKLLGTRPWDHKWRVAVFDIPEKYASLRKKVRHILKNAGFVKLQHSVWIFPHDCEELVQLIKKESELSQFILYGVLEKIEDEDRLKKLFRLKT</sequence>
<dbReference type="InterPro" id="IPR048846">
    <property type="entry name" value="PaaX-like_central"/>
</dbReference>
<protein>
    <recommendedName>
        <fullName evidence="1">Transcriptional repressor PaaX-like central Cas2-like domain-containing protein</fullName>
    </recommendedName>
</protein>
<dbReference type="SUPFAM" id="SSF143430">
    <property type="entry name" value="TTP0101/SSO1404-like"/>
    <property type="match status" value="1"/>
</dbReference>
<dbReference type="EMBL" id="MFLD01000018">
    <property type="protein sequence ID" value="OGG60320.1"/>
    <property type="molecule type" value="Genomic_DNA"/>
</dbReference>
<gene>
    <name evidence="2" type="ORF">A3C86_04930</name>
</gene>
<organism evidence="2 3">
    <name type="scientific">Candidatus Kaiserbacteria bacterium RIFCSPHIGHO2_02_FULL_49_16</name>
    <dbReference type="NCBI Taxonomy" id="1798490"/>
    <lineage>
        <taxon>Bacteria</taxon>
        <taxon>Candidatus Kaiseribacteriota</taxon>
    </lineage>
</organism>
<feature type="domain" description="Transcriptional repressor PaaX-like central Cas2-like" evidence="1">
    <location>
        <begin position="103"/>
        <end position="168"/>
    </location>
</feature>
<evidence type="ECO:0000313" key="2">
    <source>
        <dbReference type="EMBL" id="OGG60320.1"/>
    </source>
</evidence>
<evidence type="ECO:0000313" key="3">
    <source>
        <dbReference type="Proteomes" id="UP000178042"/>
    </source>
</evidence>
<comment type="caution">
    <text evidence="2">The sequence shown here is derived from an EMBL/GenBank/DDBJ whole genome shotgun (WGS) entry which is preliminary data.</text>
</comment>
<name>A0A1F6DG75_9BACT</name>
<evidence type="ECO:0000259" key="1">
    <source>
        <dbReference type="Pfam" id="PF20803"/>
    </source>
</evidence>
<dbReference type="AlphaFoldDB" id="A0A1F6DG75"/>
<proteinExistence type="predicted"/>